<keyword evidence="2" id="KW-0479">Metal-binding</keyword>
<accession>G8M326</accession>
<comment type="cofactor">
    <cofactor evidence="1">
        <name>Zn(2+)</name>
        <dbReference type="ChEBI" id="CHEBI:29105"/>
    </cofactor>
</comment>
<evidence type="ECO:0000256" key="3">
    <source>
        <dbReference type="ARBA" id="ARBA00022801"/>
    </source>
</evidence>
<dbReference type="Pfam" id="PF00753">
    <property type="entry name" value="Lactamase_B"/>
    <property type="match status" value="1"/>
</dbReference>
<evidence type="ECO:0000259" key="5">
    <source>
        <dbReference type="SMART" id="SM00849"/>
    </source>
</evidence>
<name>G8M326_ACECE</name>
<reference evidence="6 7" key="2">
    <citation type="journal article" date="2012" name="Stand. Genomic Sci.">
        <title>Complete Genome Sequence of Clostridium clariflavum DSM 19732.</title>
        <authorList>
            <person name="Izquierdo J.A."/>
            <person name="Goodwin L."/>
            <person name="Davenport K.W."/>
            <person name="Teshima H."/>
            <person name="Bruce D."/>
            <person name="Detter C."/>
            <person name="Tapia R."/>
            <person name="Han S."/>
            <person name="Land M."/>
            <person name="Hauser L."/>
            <person name="Jeffries C.D."/>
            <person name="Han J."/>
            <person name="Pitluck S."/>
            <person name="Nolan M."/>
            <person name="Chen A."/>
            <person name="Huntemann M."/>
            <person name="Mavromatis K."/>
            <person name="Mikhailova N."/>
            <person name="Liolios K."/>
            <person name="Woyke T."/>
            <person name="Lynd L.R."/>
        </authorList>
    </citation>
    <scope>NUCLEOTIDE SEQUENCE [LARGE SCALE GENOMIC DNA]</scope>
    <source>
        <strain evidence="7">DSM 19732 / NBRC 101661 / EBR45</strain>
    </source>
</reference>
<dbReference type="InterPro" id="IPR001279">
    <property type="entry name" value="Metallo-B-lactamas"/>
</dbReference>
<dbReference type="CDD" id="cd06262">
    <property type="entry name" value="metallo-hydrolase-like_MBL-fold"/>
    <property type="match status" value="1"/>
</dbReference>
<dbReference type="SMART" id="SM00849">
    <property type="entry name" value="Lactamase_B"/>
    <property type="match status" value="1"/>
</dbReference>
<dbReference type="eggNOG" id="COG0491">
    <property type="taxonomic scope" value="Bacteria"/>
</dbReference>
<dbReference type="PANTHER" id="PTHR46233">
    <property type="entry name" value="HYDROXYACYLGLUTATHIONE HYDROLASE GLOC"/>
    <property type="match status" value="1"/>
</dbReference>
<evidence type="ECO:0000256" key="1">
    <source>
        <dbReference type="ARBA" id="ARBA00001947"/>
    </source>
</evidence>
<dbReference type="PANTHER" id="PTHR46233:SF3">
    <property type="entry name" value="HYDROXYACYLGLUTATHIONE HYDROLASE GLOC"/>
    <property type="match status" value="1"/>
</dbReference>
<dbReference type="GO" id="GO:0016787">
    <property type="term" value="F:hydrolase activity"/>
    <property type="evidence" value="ECO:0007669"/>
    <property type="project" value="UniProtKB-KW"/>
</dbReference>
<dbReference type="GO" id="GO:0046872">
    <property type="term" value="F:metal ion binding"/>
    <property type="evidence" value="ECO:0007669"/>
    <property type="project" value="UniProtKB-KW"/>
</dbReference>
<dbReference type="Proteomes" id="UP000005435">
    <property type="component" value="Chromosome"/>
</dbReference>
<reference evidence="7" key="1">
    <citation type="submission" date="2011-12" db="EMBL/GenBank/DDBJ databases">
        <title>Complete sequence of Clostridium clariflavum DSM 19732.</title>
        <authorList>
            <consortium name="US DOE Joint Genome Institute"/>
            <person name="Lucas S."/>
            <person name="Han J."/>
            <person name="Lapidus A."/>
            <person name="Cheng J.-F."/>
            <person name="Goodwin L."/>
            <person name="Pitluck S."/>
            <person name="Peters L."/>
            <person name="Teshima H."/>
            <person name="Detter J.C."/>
            <person name="Han C."/>
            <person name="Tapia R."/>
            <person name="Land M."/>
            <person name="Hauser L."/>
            <person name="Kyrpides N."/>
            <person name="Ivanova N."/>
            <person name="Pagani I."/>
            <person name="Kitzmiller T."/>
            <person name="Lynd L."/>
            <person name="Izquierdo J."/>
            <person name="Woyke T."/>
        </authorList>
    </citation>
    <scope>NUCLEOTIDE SEQUENCE [LARGE SCALE GENOMIC DNA]</scope>
    <source>
        <strain evidence="7">DSM 19732 / NBRC 101661 / EBR45</strain>
    </source>
</reference>
<evidence type="ECO:0000256" key="2">
    <source>
        <dbReference type="ARBA" id="ARBA00022723"/>
    </source>
</evidence>
<dbReference type="Gene3D" id="3.60.15.10">
    <property type="entry name" value="Ribonuclease Z/Hydroxyacylglutathione hydrolase-like"/>
    <property type="match status" value="1"/>
</dbReference>
<gene>
    <name evidence="6" type="ordered locus">Clocl_2782</name>
</gene>
<dbReference type="SUPFAM" id="SSF56281">
    <property type="entry name" value="Metallo-hydrolase/oxidoreductase"/>
    <property type="match status" value="1"/>
</dbReference>
<evidence type="ECO:0000313" key="6">
    <source>
        <dbReference type="EMBL" id="AEV69335.1"/>
    </source>
</evidence>
<protein>
    <submittedName>
        <fullName evidence="6">Zn-dependent hydrolase, glyoxylase</fullName>
    </submittedName>
</protein>
<sequence>MDVKCFDKGIFDSNCYVVWEGGEGIVIDAGVPYEPIIKFINENNISIKYIILTHGHFDHVYYASKLKEETGAKILIHKDDNEMLPKPEWNGTEFFGDPVSFELADETVEDKDTITVANFKFEVIHTPGHTMGSICLKIENKLFSGDTLFRLSCGRTDLLGGNQEDLDNSFREKVLKLDDNTLVYPGHGDSTTIGFERFSNPYVKYLLKK</sequence>
<feature type="domain" description="Metallo-beta-lactamase" evidence="5">
    <location>
        <begin position="12"/>
        <end position="187"/>
    </location>
</feature>
<keyword evidence="7" id="KW-1185">Reference proteome</keyword>
<dbReference type="STRING" id="720554.Clocl_2782"/>
<dbReference type="EMBL" id="CP003065">
    <property type="protein sequence ID" value="AEV69335.1"/>
    <property type="molecule type" value="Genomic_DNA"/>
</dbReference>
<organism evidence="6 7">
    <name type="scientific">Acetivibrio clariflavus (strain DSM 19732 / NBRC 101661 / EBR45)</name>
    <name type="common">Clostridium clariflavum</name>
    <dbReference type="NCBI Taxonomy" id="720554"/>
    <lineage>
        <taxon>Bacteria</taxon>
        <taxon>Bacillati</taxon>
        <taxon>Bacillota</taxon>
        <taxon>Clostridia</taxon>
        <taxon>Eubacteriales</taxon>
        <taxon>Oscillospiraceae</taxon>
        <taxon>Acetivibrio</taxon>
    </lineage>
</organism>
<dbReference type="InterPro" id="IPR051453">
    <property type="entry name" value="MBL_Glyoxalase_II"/>
</dbReference>
<dbReference type="InterPro" id="IPR036866">
    <property type="entry name" value="RibonucZ/Hydroxyglut_hydro"/>
</dbReference>
<evidence type="ECO:0000313" key="7">
    <source>
        <dbReference type="Proteomes" id="UP000005435"/>
    </source>
</evidence>
<dbReference type="RefSeq" id="WP_014255886.1">
    <property type="nucleotide sequence ID" value="NC_016627.1"/>
</dbReference>
<proteinExistence type="predicted"/>
<keyword evidence="3 6" id="KW-0378">Hydrolase</keyword>
<keyword evidence="4" id="KW-0862">Zinc</keyword>
<dbReference type="AlphaFoldDB" id="G8M326"/>
<dbReference type="KEGG" id="ccl:Clocl_2782"/>
<evidence type="ECO:0000256" key="4">
    <source>
        <dbReference type="ARBA" id="ARBA00022833"/>
    </source>
</evidence>
<dbReference type="OrthoDB" id="9802248at2"/>
<dbReference type="HOGENOM" id="CLU_030571_5_4_9"/>